<dbReference type="EMBL" id="LDAU01000110">
    <property type="protein sequence ID" value="KRX04969.1"/>
    <property type="molecule type" value="Genomic_DNA"/>
</dbReference>
<protein>
    <submittedName>
        <fullName evidence="1">Uncharacterized protein</fullName>
    </submittedName>
</protein>
<accession>A0A0V0QRQ8</accession>
<sequence length="112" mass="12984">MPFKNLSRLLKGAETPWILDEKRREEMKDKELCGGDWCFENATLNRRKERGGFWCGNILFPGVKKKKSFQGDLSTMSERAAFLLGDCSPSVFKYQICDFCISFLGSFRRGRR</sequence>
<reference evidence="1 2" key="1">
    <citation type="journal article" date="2015" name="Sci. Rep.">
        <title>Genome of the facultative scuticociliatosis pathogen Pseudocohnilembus persalinus provides insight into its virulence through horizontal gene transfer.</title>
        <authorList>
            <person name="Xiong J."/>
            <person name="Wang G."/>
            <person name="Cheng J."/>
            <person name="Tian M."/>
            <person name="Pan X."/>
            <person name="Warren A."/>
            <person name="Jiang C."/>
            <person name="Yuan D."/>
            <person name="Miao W."/>
        </authorList>
    </citation>
    <scope>NUCLEOTIDE SEQUENCE [LARGE SCALE GENOMIC DNA]</scope>
    <source>
        <strain evidence="1">36N120E</strain>
    </source>
</reference>
<comment type="caution">
    <text evidence="1">The sequence shown here is derived from an EMBL/GenBank/DDBJ whole genome shotgun (WGS) entry which is preliminary data.</text>
</comment>
<keyword evidence="2" id="KW-1185">Reference proteome</keyword>
<dbReference type="InParanoid" id="A0A0V0QRQ8"/>
<organism evidence="1 2">
    <name type="scientific">Pseudocohnilembus persalinus</name>
    <name type="common">Ciliate</name>
    <dbReference type="NCBI Taxonomy" id="266149"/>
    <lineage>
        <taxon>Eukaryota</taxon>
        <taxon>Sar</taxon>
        <taxon>Alveolata</taxon>
        <taxon>Ciliophora</taxon>
        <taxon>Intramacronucleata</taxon>
        <taxon>Oligohymenophorea</taxon>
        <taxon>Scuticociliatia</taxon>
        <taxon>Philasterida</taxon>
        <taxon>Pseudocohnilembidae</taxon>
        <taxon>Pseudocohnilembus</taxon>
    </lineage>
</organism>
<evidence type="ECO:0000313" key="1">
    <source>
        <dbReference type="EMBL" id="KRX04969.1"/>
    </source>
</evidence>
<evidence type="ECO:0000313" key="2">
    <source>
        <dbReference type="Proteomes" id="UP000054937"/>
    </source>
</evidence>
<name>A0A0V0QRQ8_PSEPJ</name>
<dbReference type="AlphaFoldDB" id="A0A0V0QRQ8"/>
<dbReference type="Proteomes" id="UP000054937">
    <property type="component" value="Unassembled WGS sequence"/>
</dbReference>
<gene>
    <name evidence="1" type="ORF">PPERSA_06603</name>
</gene>
<proteinExistence type="predicted"/>